<evidence type="ECO:0000256" key="6">
    <source>
        <dbReference type="SAM" id="Phobius"/>
    </source>
</evidence>
<gene>
    <name evidence="8" type="ORF">CLNEO_16520</name>
</gene>
<evidence type="ECO:0000256" key="3">
    <source>
        <dbReference type="ARBA" id="ARBA00022692"/>
    </source>
</evidence>
<dbReference type="Pfam" id="PF02690">
    <property type="entry name" value="Na_Pi_cotrans"/>
    <property type="match status" value="1"/>
</dbReference>
<feature type="transmembrane region" description="Helical" evidence="6">
    <location>
        <begin position="48"/>
        <end position="75"/>
    </location>
</feature>
<evidence type="ECO:0000256" key="2">
    <source>
        <dbReference type="ARBA" id="ARBA00022475"/>
    </source>
</evidence>
<comment type="caution">
    <text evidence="8">The sequence shown here is derived from an EMBL/GenBank/DDBJ whole genome shotgun (WGS) entry which is preliminary data.</text>
</comment>
<dbReference type="InterPro" id="IPR026022">
    <property type="entry name" value="PhoU_dom"/>
</dbReference>
<feature type="transmembrane region" description="Helical" evidence="6">
    <location>
        <begin position="253"/>
        <end position="274"/>
    </location>
</feature>
<feature type="transmembrane region" description="Helical" evidence="6">
    <location>
        <begin position="111"/>
        <end position="128"/>
    </location>
</feature>
<keyword evidence="4 6" id="KW-1133">Transmembrane helix</keyword>
<keyword evidence="5 6" id="KW-0472">Membrane</keyword>
<evidence type="ECO:0000313" key="8">
    <source>
        <dbReference type="EMBL" id="KXL53109.1"/>
    </source>
</evidence>
<dbReference type="GO" id="GO:0044341">
    <property type="term" value="P:sodium-dependent phosphate transport"/>
    <property type="evidence" value="ECO:0007669"/>
    <property type="project" value="InterPro"/>
</dbReference>
<dbReference type="Gene3D" id="1.20.58.220">
    <property type="entry name" value="Phosphate transport system protein phou homolog 2, domain 2"/>
    <property type="match status" value="1"/>
</dbReference>
<reference evidence="8 9" key="1">
    <citation type="submission" date="2016-01" db="EMBL/GenBank/DDBJ databases">
        <title>Genome sequence of Clostridium neopropionicum X4, DSM-3847.</title>
        <authorList>
            <person name="Poehlein A."/>
            <person name="Beck M.H."/>
            <person name="Bengelsdorf F.R."/>
            <person name="Daniel R."/>
            <person name="Duerre P."/>
        </authorList>
    </citation>
    <scope>NUCLEOTIDE SEQUENCE [LARGE SCALE GENOMIC DNA]</scope>
    <source>
        <strain evidence="8 9">DSM-3847</strain>
    </source>
</reference>
<feature type="transmembrane region" description="Helical" evidence="6">
    <location>
        <begin position="6"/>
        <end position="28"/>
    </location>
</feature>
<dbReference type="NCBIfam" id="NF037997">
    <property type="entry name" value="Na_Pi_symport"/>
    <property type="match status" value="1"/>
</dbReference>
<evidence type="ECO:0000256" key="5">
    <source>
        <dbReference type="ARBA" id="ARBA00023136"/>
    </source>
</evidence>
<organism evidence="8 9">
    <name type="scientific">Anaerotignum neopropionicum</name>
    <dbReference type="NCBI Taxonomy" id="36847"/>
    <lineage>
        <taxon>Bacteria</taxon>
        <taxon>Bacillati</taxon>
        <taxon>Bacillota</taxon>
        <taxon>Clostridia</taxon>
        <taxon>Lachnospirales</taxon>
        <taxon>Anaerotignaceae</taxon>
        <taxon>Anaerotignum</taxon>
    </lineage>
</organism>
<dbReference type="Proteomes" id="UP000070539">
    <property type="component" value="Unassembled WGS sequence"/>
</dbReference>
<evidence type="ECO:0000313" key="9">
    <source>
        <dbReference type="Proteomes" id="UP000070539"/>
    </source>
</evidence>
<proteinExistence type="predicted"/>
<evidence type="ECO:0000256" key="4">
    <source>
        <dbReference type="ARBA" id="ARBA00022989"/>
    </source>
</evidence>
<dbReference type="InterPro" id="IPR038078">
    <property type="entry name" value="PhoU-like_sf"/>
</dbReference>
<feature type="transmembrane region" description="Helical" evidence="6">
    <location>
        <begin position="140"/>
        <end position="162"/>
    </location>
</feature>
<name>A0A136WFH6_9FIRM</name>
<comment type="subcellular location">
    <subcellularLocation>
        <location evidence="1">Cell membrane</location>
        <topology evidence="1">Multi-pass membrane protein</topology>
    </subcellularLocation>
</comment>
<keyword evidence="3 6" id="KW-0812">Transmembrane</keyword>
<dbReference type="NCBIfam" id="TIGR00704">
    <property type="entry name" value="NaPi_cotrn_rel"/>
    <property type="match status" value="1"/>
</dbReference>
<protein>
    <recommendedName>
        <fullName evidence="7">PhoU domain-containing protein</fullName>
    </recommendedName>
</protein>
<dbReference type="GO" id="GO:0005436">
    <property type="term" value="F:sodium:phosphate symporter activity"/>
    <property type="evidence" value="ECO:0007669"/>
    <property type="project" value="InterPro"/>
</dbReference>
<dbReference type="PATRIC" id="fig|36847.3.peg.1926"/>
<accession>A0A136WFH6</accession>
<feature type="transmembrane region" description="Helical" evidence="6">
    <location>
        <begin position="218"/>
        <end position="241"/>
    </location>
</feature>
<evidence type="ECO:0000256" key="1">
    <source>
        <dbReference type="ARBA" id="ARBA00004651"/>
    </source>
</evidence>
<dbReference type="GO" id="GO:0005886">
    <property type="term" value="C:plasma membrane"/>
    <property type="evidence" value="ECO:0007669"/>
    <property type="project" value="UniProtKB-SubCell"/>
</dbReference>
<feature type="transmembrane region" description="Helical" evidence="6">
    <location>
        <begin position="294"/>
        <end position="315"/>
    </location>
</feature>
<dbReference type="RefSeq" id="WP_066087258.1">
    <property type="nucleotide sequence ID" value="NZ_LRVM01000004.1"/>
</dbReference>
<feature type="domain" description="PhoU" evidence="7">
    <location>
        <begin position="355"/>
        <end position="439"/>
    </location>
</feature>
<dbReference type="EMBL" id="LRVM01000004">
    <property type="protein sequence ID" value="KXL53109.1"/>
    <property type="molecule type" value="Genomic_DNA"/>
</dbReference>
<feature type="transmembrane region" description="Helical" evidence="6">
    <location>
        <begin position="182"/>
        <end position="206"/>
    </location>
</feature>
<dbReference type="SUPFAM" id="SSF109755">
    <property type="entry name" value="PhoU-like"/>
    <property type="match status" value="1"/>
</dbReference>
<feature type="domain" description="PhoU" evidence="7">
    <location>
        <begin position="459"/>
        <end position="542"/>
    </location>
</feature>
<dbReference type="PANTHER" id="PTHR10010">
    <property type="entry name" value="SOLUTE CARRIER FAMILY 34 SODIUM PHOSPHATE , MEMBER 2-RELATED"/>
    <property type="match status" value="1"/>
</dbReference>
<evidence type="ECO:0000259" key="7">
    <source>
        <dbReference type="Pfam" id="PF01895"/>
    </source>
</evidence>
<dbReference type="PANTHER" id="PTHR10010:SF46">
    <property type="entry name" value="SODIUM-DEPENDENT PHOSPHATE TRANSPORT PROTEIN 2B"/>
    <property type="match status" value="1"/>
</dbReference>
<dbReference type="STRING" id="36847.CLNEO_16520"/>
<dbReference type="AlphaFoldDB" id="A0A136WFH6"/>
<keyword evidence="9" id="KW-1185">Reference proteome</keyword>
<sequence>MNYVNILIPFIGGLAMFIFGMNYMAQGLQNAAGTKMKAILEALTQNKVMGVALGALVTAIVQSSSATTVMVVGFVNAGLMNLTQGMSVIMGANIGTTVTGWLVSSSEWAKIFSPTTIAPLAVMVGVILQISGKKMKHREVASIIIGFGILFIGMHSMSSSVSPLRESQVFKDAFTTLGQNPLLGILAGACVTAIIQSSSAAQGILLSLAATGLVPMNAAVFIIMGQNIGTCVTALISGIGAGKNAKCVGYMHLMFNIIGTVIFSVIAVVFFKSINPEAGAGIISQTKISAIHTVFNIGTTLILFPFSSALIRVAMKLNGVVESTNGDEGQLLHLDKRVLQTPSLAVEGAKLETIRLGRIARENLGRALEALHTCSPEIIEEVKQRERVVDRVCDGISEYLIKLCTLQISDRENLIVTSLLNTISDMERVGDHAENIAELAEEMTKEELAFSHSALEELDEMICAALASYDNALKALENDDIASAAKTAVYEDQVDDLEKRLRAGHIERLSNAECNVNAGIHFLEVLANLERISDHAMNISQVVLNEHRYNRNVYVKNEGTEVD</sequence>
<dbReference type="InterPro" id="IPR004633">
    <property type="entry name" value="NaPi_cotrn-rel/YqeW-like"/>
</dbReference>
<dbReference type="InterPro" id="IPR003841">
    <property type="entry name" value="Na/Pi_transpt"/>
</dbReference>
<dbReference type="Pfam" id="PF01895">
    <property type="entry name" value="PhoU"/>
    <property type="match status" value="2"/>
</dbReference>
<keyword evidence="2" id="KW-1003">Cell membrane</keyword>
<dbReference type="OrthoDB" id="9763003at2"/>